<gene>
    <name evidence="1" type="ORF">SDC9_49340</name>
</gene>
<evidence type="ECO:0000313" key="1">
    <source>
        <dbReference type="EMBL" id="MPM03081.1"/>
    </source>
</evidence>
<sequence length="76" mass="8459">MPPIPNSLVLYPKYDTRMTSAEDFIFKEKFPFKSVTVPTLVPFRTTETPTMGSLLTSLILPVIFITSSTATEDGTE</sequence>
<name>A0A644WHY1_9ZZZZ</name>
<proteinExistence type="predicted"/>
<organism evidence="1">
    <name type="scientific">bioreactor metagenome</name>
    <dbReference type="NCBI Taxonomy" id="1076179"/>
    <lineage>
        <taxon>unclassified sequences</taxon>
        <taxon>metagenomes</taxon>
        <taxon>ecological metagenomes</taxon>
    </lineage>
</organism>
<protein>
    <submittedName>
        <fullName evidence="1">Uncharacterized protein</fullName>
    </submittedName>
</protein>
<dbReference type="EMBL" id="VSSQ01000922">
    <property type="protein sequence ID" value="MPM03081.1"/>
    <property type="molecule type" value="Genomic_DNA"/>
</dbReference>
<reference evidence="1" key="1">
    <citation type="submission" date="2019-08" db="EMBL/GenBank/DDBJ databases">
        <authorList>
            <person name="Kucharzyk K."/>
            <person name="Murdoch R.W."/>
            <person name="Higgins S."/>
            <person name="Loffler F."/>
        </authorList>
    </citation>
    <scope>NUCLEOTIDE SEQUENCE</scope>
</reference>
<accession>A0A644WHY1</accession>
<comment type="caution">
    <text evidence="1">The sequence shown here is derived from an EMBL/GenBank/DDBJ whole genome shotgun (WGS) entry which is preliminary data.</text>
</comment>
<dbReference type="AlphaFoldDB" id="A0A644WHY1"/>